<feature type="transmembrane region" description="Helical" evidence="1">
    <location>
        <begin position="90"/>
        <end position="118"/>
    </location>
</feature>
<feature type="domain" description="Rhodopsin" evidence="2">
    <location>
        <begin position="90"/>
        <end position="193"/>
    </location>
</feature>
<comment type="caution">
    <text evidence="3">The sequence shown here is derived from an EMBL/GenBank/DDBJ whole genome shotgun (WGS) entry which is preliminary data.</text>
</comment>
<keyword evidence="1" id="KW-1133">Transmembrane helix</keyword>
<organism evidence="3 4">
    <name type="scientific">Elasticomyces elasticus</name>
    <dbReference type="NCBI Taxonomy" id="574655"/>
    <lineage>
        <taxon>Eukaryota</taxon>
        <taxon>Fungi</taxon>
        <taxon>Dikarya</taxon>
        <taxon>Ascomycota</taxon>
        <taxon>Pezizomycotina</taxon>
        <taxon>Dothideomycetes</taxon>
        <taxon>Dothideomycetidae</taxon>
        <taxon>Mycosphaerellales</taxon>
        <taxon>Teratosphaeriaceae</taxon>
        <taxon>Elasticomyces</taxon>
    </lineage>
</organism>
<feature type="transmembrane region" description="Helical" evidence="1">
    <location>
        <begin position="17"/>
        <end position="39"/>
    </location>
</feature>
<keyword evidence="1" id="KW-0472">Membrane</keyword>
<keyword evidence="1" id="KW-0812">Transmembrane</keyword>
<feature type="transmembrane region" description="Helical" evidence="1">
    <location>
        <begin position="130"/>
        <end position="155"/>
    </location>
</feature>
<gene>
    <name evidence="3" type="ORF">LTR97_001018</name>
</gene>
<dbReference type="InterPro" id="IPR049326">
    <property type="entry name" value="Rhodopsin_dom_fungi"/>
</dbReference>
<dbReference type="PANTHER" id="PTHR39614">
    <property type="entry name" value="INTEGRAL MEMBRANE PROTEIN"/>
    <property type="match status" value="1"/>
</dbReference>
<dbReference type="Proteomes" id="UP001310594">
    <property type="component" value="Unassembled WGS sequence"/>
</dbReference>
<sequence>MTLDAGLNKTTSTDHRGWLWVTTILSIIYTVSVLVARLFGKYGLLWYDDATMGLAYCIAIARWGILMQAAEHGLGADLAAANLPMNTHNIALTARSVVVCILDTLSEIAIVAVPVLLLSKLQMQETKKRMVYTVFAARIGVVVFGISQAVAYNHFLKHHNRASIGLLPTLSLQELWLMYSFISATIPCMRSFLGAFGSPRLAVISPGNTKQSGYGSQGTALSTLKRRFSGEKGREASARVSSKANFRPDGPFYGVDIRHEEREGAGDDNSLASDGSEQMIIRRDTQIHIEREAISVDGNDDTGHHVGHAR</sequence>
<evidence type="ECO:0000259" key="2">
    <source>
        <dbReference type="Pfam" id="PF20684"/>
    </source>
</evidence>
<dbReference type="PANTHER" id="PTHR39614:SF2">
    <property type="entry name" value="INTEGRAL MEMBRANE PROTEIN"/>
    <property type="match status" value="1"/>
</dbReference>
<protein>
    <recommendedName>
        <fullName evidence="2">Rhodopsin domain-containing protein</fullName>
    </recommendedName>
</protein>
<proteinExistence type="predicted"/>
<name>A0AAN7WGQ5_9PEZI</name>
<evidence type="ECO:0000256" key="1">
    <source>
        <dbReference type="SAM" id="Phobius"/>
    </source>
</evidence>
<evidence type="ECO:0000313" key="3">
    <source>
        <dbReference type="EMBL" id="KAK5706032.1"/>
    </source>
</evidence>
<accession>A0AAN7WGQ5</accession>
<reference evidence="3" key="1">
    <citation type="submission" date="2023-08" db="EMBL/GenBank/DDBJ databases">
        <title>Black Yeasts Isolated from many extreme environments.</title>
        <authorList>
            <person name="Coleine C."/>
            <person name="Stajich J.E."/>
            <person name="Selbmann L."/>
        </authorList>
    </citation>
    <scope>NUCLEOTIDE SEQUENCE</scope>
    <source>
        <strain evidence="3">CCFEE 5810</strain>
    </source>
</reference>
<dbReference type="EMBL" id="JAVRQU010000002">
    <property type="protein sequence ID" value="KAK5706032.1"/>
    <property type="molecule type" value="Genomic_DNA"/>
</dbReference>
<dbReference type="AlphaFoldDB" id="A0AAN7WGQ5"/>
<evidence type="ECO:0000313" key="4">
    <source>
        <dbReference type="Proteomes" id="UP001310594"/>
    </source>
</evidence>
<feature type="transmembrane region" description="Helical" evidence="1">
    <location>
        <begin position="51"/>
        <end position="70"/>
    </location>
</feature>
<dbReference type="Pfam" id="PF20684">
    <property type="entry name" value="Fung_rhodopsin"/>
    <property type="match status" value="1"/>
</dbReference>